<dbReference type="PROSITE" id="PS00583">
    <property type="entry name" value="PFKB_KINASES_1"/>
    <property type="match status" value="1"/>
</dbReference>
<dbReference type="PANTHER" id="PTHR46566">
    <property type="entry name" value="1-PHOSPHOFRUCTOKINASE-RELATED"/>
    <property type="match status" value="1"/>
</dbReference>
<accession>A0A9D2N4A8</accession>
<dbReference type="PIRSF" id="PIRSF000535">
    <property type="entry name" value="1PFK/6PFK/LacC"/>
    <property type="match status" value="1"/>
</dbReference>
<dbReference type="GO" id="GO:0009024">
    <property type="term" value="F:tagatose-6-phosphate kinase activity"/>
    <property type="evidence" value="ECO:0007669"/>
    <property type="project" value="UniProtKB-EC"/>
</dbReference>
<dbReference type="PANTHER" id="PTHR46566:SF2">
    <property type="entry name" value="ATP-DEPENDENT 6-PHOSPHOFRUCTOKINASE ISOZYME 2"/>
    <property type="match status" value="1"/>
</dbReference>
<evidence type="ECO:0000313" key="11">
    <source>
        <dbReference type="Proteomes" id="UP000823893"/>
    </source>
</evidence>
<dbReference type="GO" id="GO:0016052">
    <property type="term" value="P:carbohydrate catabolic process"/>
    <property type="evidence" value="ECO:0007669"/>
    <property type="project" value="UniProtKB-ARBA"/>
</dbReference>
<dbReference type="SUPFAM" id="SSF53613">
    <property type="entry name" value="Ribokinase-like"/>
    <property type="match status" value="1"/>
</dbReference>
<sequence>MIYTVTLNPALDKTVEIPSLTVDAVNRITTMRTDPGGKGINVSKVIQKLGKKSVAAGILGGDTGRVILSALEGMKLNTWFHFVEGETRTNMKIVDPVNHTNTDINEPGVTVSEEILAALLKELLKKISSGDIAVISGSMPKGSPKETYYLWTKAFREKGAKVILDADGELLKTGLKASPYMIKPNDHELSALSGRTLKTPEELEKVAKELMKEYGIEKTVVSMGSAGALYVTKEETIYAEGLKVPVGSTVGAGDSVVAALAVAEESGMSLEDTVRLSTATGAANVMCSGTQAAEFDVIRDLIPKVVFHRI</sequence>
<dbReference type="EMBL" id="DWWV01000041">
    <property type="protein sequence ID" value="HJC09904.1"/>
    <property type="molecule type" value="Genomic_DNA"/>
</dbReference>
<dbReference type="PROSITE" id="PS00584">
    <property type="entry name" value="PFKB_KINASES_2"/>
    <property type="match status" value="1"/>
</dbReference>
<evidence type="ECO:0000256" key="2">
    <source>
        <dbReference type="ARBA" id="ARBA00022679"/>
    </source>
</evidence>
<evidence type="ECO:0000256" key="6">
    <source>
        <dbReference type="ARBA" id="ARBA00047745"/>
    </source>
</evidence>
<comment type="catalytic activity">
    <reaction evidence="7">
        <text>D-tagatofuranose 6-phosphate + ATP = D-tagatofuranose 1,6-bisphosphate + ADP + H(+)</text>
        <dbReference type="Rhea" id="RHEA:12420"/>
        <dbReference type="ChEBI" id="CHEBI:15378"/>
        <dbReference type="ChEBI" id="CHEBI:30616"/>
        <dbReference type="ChEBI" id="CHEBI:58694"/>
        <dbReference type="ChEBI" id="CHEBI:58695"/>
        <dbReference type="ChEBI" id="CHEBI:456216"/>
        <dbReference type="EC" id="2.7.1.144"/>
    </reaction>
</comment>
<dbReference type="CDD" id="cd01164">
    <property type="entry name" value="FruK_PfkB_like"/>
    <property type="match status" value="1"/>
</dbReference>
<evidence type="ECO:0000259" key="9">
    <source>
        <dbReference type="Pfam" id="PF00294"/>
    </source>
</evidence>
<keyword evidence="3 7" id="KW-0547">Nucleotide-binding</keyword>
<proteinExistence type="inferred from homology"/>
<name>A0A9D2N4A8_9FIRM</name>
<dbReference type="GO" id="GO:0005829">
    <property type="term" value="C:cytosol"/>
    <property type="evidence" value="ECO:0007669"/>
    <property type="project" value="TreeGrafter"/>
</dbReference>
<comment type="similarity">
    <text evidence="7">Belongs to the carbohydrate kinase PfkB family. LacC subfamily.</text>
</comment>
<organism evidence="10 11">
    <name type="scientific">Candidatus Blautia merdigallinarum</name>
    <dbReference type="NCBI Taxonomy" id="2838495"/>
    <lineage>
        <taxon>Bacteria</taxon>
        <taxon>Bacillati</taxon>
        <taxon>Bacillota</taxon>
        <taxon>Clostridia</taxon>
        <taxon>Lachnospirales</taxon>
        <taxon>Lachnospiraceae</taxon>
        <taxon>Blautia</taxon>
    </lineage>
</organism>
<dbReference type="InterPro" id="IPR002173">
    <property type="entry name" value="Carboh/pur_kinase_PfkB_CS"/>
</dbReference>
<dbReference type="GO" id="GO:0044281">
    <property type="term" value="P:small molecule metabolic process"/>
    <property type="evidence" value="ECO:0007669"/>
    <property type="project" value="UniProtKB-ARBA"/>
</dbReference>
<dbReference type="InterPro" id="IPR011611">
    <property type="entry name" value="PfkB_dom"/>
</dbReference>
<dbReference type="GO" id="GO:0005988">
    <property type="term" value="P:lactose metabolic process"/>
    <property type="evidence" value="ECO:0007669"/>
    <property type="project" value="UniProtKB-KW"/>
</dbReference>
<comment type="function">
    <text evidence="8">Catalyzes the ATP-dependent phosphorylation of fructose-l-phosphate to fructose-l,6-bisphosphate.</text>
</comment>
<dbReference type="InterPro" id="IPR029056">
    <property type="entry name" value="Ribokinase-like"/>
</dbReference>
<dbReference type="Gene3D" id="3.40.1190.20">
    <property type="match status" value="1"/>
</dbReference>
<dbReference type="InterPro" id="IPR022463">
    <property type="entry name" value="1-PFruKinase"/>
</dbReference>
<evidence type="ECO:0000256" key="3">
    <source>
        <dbReference type="ARBA" id="ARBA00022741"/>
    </source>
</evidence>
<evidence type="ECO:0000256" key="5">
    <source>
        <dbReference type="ARBA" id="ARBA00022840"/>
    </source>
</evidence>
<keyword evidence="5 7" id="KW-0067">ATP-binding</keyword>
<reference evidence="10" key="2">
    <citation type="submission" date="2021-04" db="EMBL/GenBank/DDBJ databases">
        <authorList>
            <person name="Gilroy R."/>
        </authorList>
    </citation>
    <scope>NUCLEOTIDE SEQUENCE</scope>
    <source>
        <strain evidence="10">ChiSxjej6B18-287</strain>
    </source>
</reference>
<comment type="similarity">
    <text evidence="1">Belongs to the carbohydrate kinase pfkB family.</text>
</comment>
<dbReference type="GO" id="GO:0005524">
    <property type="term" value="F:ATP binding"/>
    <property type="evidence" value="ECO:0007669"/>
    <property type="project" value="UniProtKB-UniRule"/>
</dbReference>
<dbReference type="FunFam" id="3.40.1190.20:FF:000001">
    <property type="entry name" value="Phosphofructokinase"/>
    <property type="match status" value="1"/>
</dbReference>
<dbReference type="Pfam" id="PF00294">
    <property type="entry name" value="PfkB"/>
    <property type="match status" value="1"/>
</dbReference>
<keyword evidence="2 7" id="KW-0808">Transferase</keyword>
<dbReference type="GO" id="GO:0008662">
    <property type="term" value="F:1-phosphofructokinase activity"/>
    <property type="evidence" value="ECO:0007669"/>
    <property type="project" value="UniProtKB-UniRule"/>
</dbReference>
<comment type="catalytic activity">
    <reaction evidence="6 8">
        <text>beta-D-fructose 1-phosphate + ATP = beta-D-fructose 1,6-bisphosphate + ADP + H(+)</text>
        <dbReference type="Rhea" id="RHEA:14213"/>
        <dbReference type="ChEBI" id="CHEBI:15378"/>
        <dbReference type="ChEBI" id="CHEBI:30616"/>
        <dbReference type="ChEBI" id="CHEBI:32966"/>
        <dbReference type="ChEBI" id="CHEBI:138881"/>
        <dbReference type="ChEBI" id="CHEBI:456216"/>
        <dbReference type="EC" id="2.7.1.56"/>
    </reaction>
</comment>
<reference evidence="10" key="1">
    <citation type="journal article" date="2021" name="PeerJ">
        <title>Extensive microbial diversity within the chicken gut microbiome revealed by metagenomics and culture.</title>
        <authorList>
            <person name="Gilroy R."/>
            <person name="Ravi A."/>
            <person name="Getino M."/>
            <person name="Pursley I."/>
            <person name="Horton D.L."/>
            <person name="Alikhan N.F."/>
            <person name="Baker D."/>
            <person name="Gharbi K."/>
            <person name="Hall N."/>
            <person name="Watson M."/>
            <person name="Adriaenssens E.M."/>
            <person name="Foster-Nyarko E."/>
            <person name="Jarju S."/>
            <person name="Secka A."/>
            <person name="Antonio M."/>
            <person name="Oren A."/>
            <person name="Chaudhuri R.R."/>
            <person name="La Ragione R."/>
            <person name="Hildebrand F."/>
            <person name="Pallen M.J."/>
        </authorList>
    </citation>
    <scope>NUCLEOTIDE SEQUENCE</scope>
    <source>
        <strain evidence="10">ChiSxjej6B18-287</strain>
    </source>
</reference>
<evidence type="ECO:0000256" key="4">
    <source>
        <dbReference type="ARBA" id="ARBA00022777"/>
    </source>
</evidence>
<feature type="domain" description="Carbohydrate kinase PfkB" evidence="9">
    <location>
        <begin position="23"/>
        <end position="292"/>
    </location>
</feature>
<dbReference type="InterPro" id="IPR017583">
    <property type="entry name" value="Tagatose/fructose_Pkinase"/>
</dbReference>
<protein>
    <recommendedName>
        <fullName evidence="7">Tagatose-6-phosphate kinase</fullName>
        <ecNumber evidence="7">2.7.1.144</ecNumber>
    </recommendedName>
</protein>
<dbReference type="AlphaFoldDB" id="A0A9D2N4A8"/>
<dbReference type="EC" id="2.7.1.144" evidence="7"/>
<evidence type="ECO:0000256" key="7">
    <source>
        <dbReference type="PIRNR" id="PIRNR000535"/>
    </source>
</evidence>
<comment type="caution">
    <text evidence="10">The sequence shown here is derived from an EMBL/GenBank/DDBJ whole genome shotgun (WGS) entry which is preliminary data.</text>
</comment>
<gene>
    <name evidence="10" type="primary">pfkB</name>
    <name evidence="10" type="ORF">H9935_03700</name>
</gene>
<evidence type="ECO:0000256" key="1">
    <source>
        <dbReference type="ARBA" id="ARBA00005380"/>
    </source>
</evidence>
<dbReference type="NCBIfam" id="TIGR03168">
    <property type="entry name" value="1-PFK"/>
    <property type="match status" value="1"/>
</dbReference>
<keyword evidence="7" id="KW-0423">Lactose metabolism</keyword>
<dbReference type="NCBIfam" id="TIGR03828">
    <property type="entry name" value="pfkB"/>
    <property type="match status" value="1"/>
</dbReference>
<evidence type="ECO:0000313" key="10">
    <source>
        <dbReference type="EMBL" id="HJC09904.1"/>
    </source>
</evidence>
<evidence type="ECO:0000256" key="8">
    <source>
        <dbReference type="RuleBase" id="RU369061"/>
    </source>
</evidence>
<dbReference type="Proteomes" id="UP000823893">
    <property type="component" value="Unassembled WGS sequence"/>
</dbReference>
<comment type="pathway">
    <text evidence="7">Carbohydrate metabolism; D-tagatose 6-phosphate degradation; D-glyceraldehyde 3-phosphate and glycerone phosphate from D-tagatose 6-phosphate: step 1/2.</text>
</comment>
<keyword evidence="4 8" id="KW-0418">Kinase</keyword>